<feature type="domain" description="Aminopeptidase N-like N-terminal" evidence="14">
    <location>
        <begin position="118"/>
        <end position="258"/>
    </location>
</feature>
<dbReference type="SUPFAM" id="SSF55486">
    <property type="entry name" value="Metalloproteases ('zincins'), catalytic domain"/>
    <property type="match status" value="1"/>
</dbReference>
<dbReference type="InterPro" id="IPR034016">
    <property type="entry name" value="M1_APN-typ"/>
</dbReference>
<dbReference type="PRINTS" id="PR00756">
    <property type="entry name" value="ALADIPTASE"/>
</dbReference>
<evidence type="ECO:0000313" key="15">
    <source>
        <dbReference type="EMBL" id="TKR58545.1"/>
    </source>
</evidence>
<reference evidence="15 16" key="1">
    <citation type="journal article" date="2015" name="Genome Biol.">
        <title>Comparative genomics of Steinernema reveals deeply conserved gene regulatory networks.</title>
        <authorList>
            <person name="Dillman A.R."/>
            <person name="Macchietto M."/>
            <person name="Porter C.F."/>
            <person name="Rogers A."/>
            <person name="Williams B."/>
            <person name="Antoshechkin I."/>
            <person name="Lee M.M."/>
            <person name="Goodwin Z."/>
            <person name="Lu X."/>
            <person name="Lewis E.E."/>
            <person name="Goodrich-Blair H."/>
            <person name="Stock S.P."/>
            <person name="Adams B.J."/>
            <person name="Sternberg P.W."/>
            <person name="Mortazavi A."/>
        </authorList>
    </citation>
    <scope>NUCLEOTIDE SEQUENCE [LARGE SCALE GENOMIC DNA]</scope>
    <source>
        <strain evidence="15 16">ALL</strain>
    </source>
</reference>
<dbReference type="GO" id="GO:0042277">
    <property type="term" value="F:peptide binding"/>
    <property type="evidence" value="ECO:0007669"/>
    <property type="project" value="TreeGrafter"/>
</dbReference>
<dbReference type="STRING" id="34508.A0A4V5ZX62"/>
<comment type="similarity">
    <text evidence="1 10">Belongs to the peptidase M1 family.</text>
</comment>
<protein>
    <recommendedName>
        <fullName evidence="10">Aminopeptidase</fullName>
        <ecNumber evidence="10">3.4.11.-</ecNumber>
    </recommendedName>
</protein>
<dbReference type="AlphaFoldDB" id="A0A4V5ZX62"/>
<evidence type="ECO:0000256" key="9">
    <source>
        <dbReference type="PIRSR" id="PIRSR634016-4"/>
    </source>
</evidence>
<dbReference type="OrthoDB" id="510539at2759"/>
<evidence type="ECO:0000259" key="13">
    <source>
        <dbReference type="Pfam" id="PF11838"/>
    </source>
</evidence>
<keyword evidence="10" id="KW-0031">Aminopeptidase</keyword>
<evidence type="ECO:0000256" key="10">
    <source>
        <dbReference type="RuleBase" id="RU364040"/>
    </source>
</evidence>
<evidence type="ECO:0000256" key="5">
    <source>
        <dbReference type="ARBA" id="ARBA00022833"/>
    </source>
</evidence>
<feature type="region of interest" description="Disordered" evidence="11">
    <location>
        <begin position="32"/>
        <end position="69"/>
    </location>
</feature>
<feature type="binding site" evidence="8">
    <location>
        <position position="385"/>
    </location>
    <ligand>
        <name>Zn(2+)</name>
        <dbReference type="ChEBI" id="CHEBI:29105"/>
        <note>catalytic</note>
    </ligand>
</feature>
<evidence type="ECO:0000256" key="2">
    <source>
        <dbReference type="ARBA" id="ARBA00022670"/>
    </source>
</evidence>
<sequence>MEPSRVAVILFAALTAFFIISWILLPISSDERRPDADRQWPQRPETWPKPLPGPESISTPRNEHQAPDQDEFEDFRLSKNVVPIRYMIDLDISMKMLQYNGTVVIKCQALETTKFIVSEVSQEKHHFLMISLREAIPEKSHFIISVGFYKQLPYKAFPGAYYSNYTNEAFKKEDFYLATAFEQNFARAAFPCFDEPALKSTFEMRISVDSEYDVFFNSKEVRTTMDTWWSPYLSRTVLKNTAKKTVQFGPSPRMSTYLVAFTIGKFECLETDGQRLVPVRMCKLVGRPFDLKKPLNRFNLSVDYYADLFERPHDVAKIDVVAVPFHLSAIEQWGLITIAERIAFANESNEDNLRYSWGVASHEIAHFYFGNLVTMKWWNHYWIKEGMTTLLEYMFMDNVVPQLQNKEHSMEYLNLVLRSQEMNYNSLPIQADKVQEDIFGWYHNVSNLIYKKGGAVLRMLKRYLDKKHPDVFMKALKVFLTRHQFEAVEDKDFWNVFSEISGEDIGAMTIGWMTQKGFPMVEVQLTEDKEIRKLTLTQKRFLVDKESDPDHTLWDIPIEFYYWNANCTNACKGMPQSLRLRNSTKSFFLNPAKDYLMTNSAKDFVESFPIFNPDQYGYYIVKYDQNLFTKVVKMFPTFDLIDRIMILSDTSYLVQAGEYKIDQFLDIITQCIQEPSAFILRLLDRYIHTLKMFLLGQESKNAVWEFNEAINTIFNHLSASQKTSNFLKLKETNNNNVTKTSPIDDPCLWPFKHSVQRHSPQAILTKPNQVIEKYFKMVKEGIISKHGLETDIYQYGTRTCEEDQLPFTNTFGDNFEIIKNRYDRTHDDFSVLATVVRTVFIKGGDIGALEEFQVKYNETIKLLEPYMVGLKGNVEKTKHNARAIKKWREDYVEERRVESHGYKGFI</sequence>
<evidence type="ECO:0000313" key="16">
    <source>
        <dbReference type="Proteomes" id="UP000298663"/>
    </source>
</evidence>
<proteinExistence type="inferred from homology"/>
<dbReference type="Proteomes" id="UP000298663">
    <property type="component" value="Unassembled WGS sequence"/>
</dbReference>
<dbReference type="GO" id="GO:0005737">
    <property type="term" value="C:cytoplasm"/>
    <property type="evidence" value="ECO:0007669"/>
    <property type="project" value="TreeGrafter"/>
</dbReference>
<keyword evidence="10" id="KW-0812">Transmembrane</keyword>
<gene>
    <name evidence="15" type="ORF">L596_029974</name>
</gene>
<keyword evidence="16" id="KW-1185">Reference proteome</keyword>
<dbReference type="InterPro" id="IPR027268">
    <property type="entry name" value="Peptidase_M4/M1_CTD_sf"/>
</dbReference>
<dbReference type="InterPro" id="IPR001930">
    <property type="entry name" value="Peptidase_M1"/>
</dbReference>
<evidence type="ECO:0000256" key="4">
    <source>
        <dbReference type="ARBA" id="ARBA00022801"/>
    </source>
</evidence>
<feature type="domain" description="Peptidase M1 membrane alanine aminopeptidase" evidence="12">
    <location>
        <begin position="301"/>
        <end position="512"/>
    </location>
</feature>
<feature type="active site" description="Proton acceptor" evidence="7">
    <location>
        <position position="363"/>
    </location>
</feature>
<dbReference type="PANTHER" id="PTHR11533:SF299">
    <property type="entry name" value="AMINOPEPTIDASE"/>
    <property type="match status" value="1"/>
</dbReference>
<feature type="binding site" evidence="8">
    <location>
        <position position="366"/>
    </location>
    <ligand>
        <name>Zn(2+)</name>
        <dbReference type="ChEBI" id="CHEBI:29105"/>
        <note>catalytic</note>
    </ligand>
</feature>
<dbReference type="EC" id="3.4.11.-" evidence="10"/>
<dbReference type="SUPFAM" id="SSF63737">
    <property type="entry name" value="Leukotriene A4 hydrolase N-terminal domain"/>
    <property type="match status" value="1"/>
</dbReference>
<dbReference type="InterPro" id="IPR045357">
    <property type="entry name" value="Aminopeptidase_N-like_N"/>
</dbReference>
<dbReference type="GO" id="GO:0043171">
    <property type="term" value="P:peptide catabolic process"/>
    <property type="evidence" value="ECO:0007669"/>
    <property type="project" value="TreeGrafter"/>
</dbReference>
<dbReference type="CDD" id="cd09601">
    <property type="entry name" value="M1_APN-Q_like"/>
    <property type="match status" value="1"/>
</dbReference>
<feature type="domain" description="ERAP1-like C-terminal" evidence="13">
    <location>
        <begin position="610"/>
        <end position="719"/>
    </location>
</feature>
<evidence type="ECO:0000256" key="6">
    <source>
        <dbReference type="ARBA" id="ARBA00023049"/>
    </source>
</evidence>
<keyword evidence="6 10" id="KW-0482">Metalloprotease</keyword>
<keyword evidence="3 8" id="KW-0479">Metal-binding</keyword>
<comment type="caution">
    <text evidence="15">The sequence shown here is derived from an EMBL/GenBank/DDBJ whole genome shotgun (WGS) entry which is preliminary data.</text>
</comment>
<feature type="binding site" evidence="8">
    <location>
        <position position="362"/>
    </location>
    <ligand>
        <name>Zn(2+)</name>
        <dbReference type="ChEBI" id="CHEBI:29105"/>
        <note>catalytic</note>
    </ligand>
</feature>
<accession>A0A4V5ZX62</accession>
<keyword evidence="4 10" id="KW-0378">Hydrolase</keyword>
<comment type="cofactor">
    <cofactor evidence="8 10">
        <name>Zn(2+)</name>
        <dbReference type="ChEBI" id="CHEBI:29105"/>
    </cofactor>
    <text evidence="8 10">Binds 1 zinc ion per subunit.</text>
</comment>
<dbReference type="Gene3D" id="2.60.40.1910">
    <property type="match status" value="1"/>
</dbReference>
<evidence type="ECO:0000259" key="12">
    <source>
        <dbReference type="Pfam" id="PF01433"/>
    </source>
</evidence>
<reference evidence="15 16" key="2">
    <citation type="journal article" date="2019" name="G3 (Bethesda)">
        <title>Hybrid Assembly of the Genome of the Entomopathogenic Nematode Steinernema carpocapsae Identifies the X-Chromosome.</title>
        <authorList>
            <person name="Serra L."/>
            <person name="Macchietto M."/>
            <person name="Macias-Munoz A."/>
            <person name="McGill C.J."/>
            <person name="Rodriguez I.M."/>
            <person name="Rodriguez B."/>
            <person name="Murad R."/>
            <person name="Mortazavi A."/>
        </authorList>
    </citation>
    <scope>NUCLEOTIDE SEQUENCE [LARGE SCALE GENOMIC DNA]</scope>
    <source>
        <strain evidence="15 16">ALL</strain>
    </source>
</reference>
<dbReference type="EMBL" id="AZBU02000013">
    <property type="protein sequence ID" value="TKR58545.1"/>
    <property type="molecule type" value="Genomic_DNA"/>
</dbReference>
<keyword evidence="10" id="KW-0472">Membrane</keyword>
<dbReference type="GO" id="GO:0070006">
    <property type="term" value="F:metalloaminopeptidase activity"/>
    <property type="evidence" value="ECO:0007669"/>
    <property type="project" value="TreeGrafter"/>
</dbReference>
<feature type="transmembrane region" description="Helical" evidence="10">
    <location>
        <begin position="7"/>
        <end position="25"/>
    </location>
</feature>
<evidence type="ECO:0000256" key="1">
    <source>
        <dbReference type="ARBA" id="ARBA00010136"/>
    </source>
</evidence>
<evidence type="ECO:0000256" key="8">
    <source>
        <dbReference type="PIRSR" id="PIRSR634016-3"/>
    </source>
</evidence>
<feature type="site" description="Transition state stabilizer" evidence="9">
    <location>
        <position position="450"/>
    </location>
</feature>
<dbReference type="InterPro" id="IPR014782">
    <property type="entry name" value="Peptidase_M1_dom"/>
</dbReference>
<keyword evidence="10" id="KW-1133">Transmembrane helix</keyword>
<organism evidence="15 16">
    <name type="scientific">Steinernema carpocapsae</name>
    <name type="common">Entomopathogenic nematode</name>
    <dbReference type="NCBI Taxonomy" id="34508"/>
    <lineage>
        <taxon>Eukaryota</taxon>
        <taxon>Metazoa</taxon>
        <taxon>Ecdysozoa</taxon>
        <taxon>Nematoda</taxon>
        <taxon>Chromadorea</taxon>
        <taxon>Rhabditida</taxon>
        <taxon>Tylenchina</taxon>
        <taxon>Panagrolaimomorpha</taxon>
        <taxon>Strongyloidoidea</taxon>
        <taxon>Steinernematidae</taxon>
        <taxon>Steinernema</taxon>
    </lineage>
</organism>
<evidence type="ECO:0000256" key="11">
    <source>
        <dbReference type="SAM" id="MobiDB-lite"/>
    </source>
</evidence>
<evidence type="ECO:0000256" key="3">
    <source>
        <dbReference type="ARBA" id="ARBA00022723"/>
    </source>
</evidence>
<evidence type="ECO:0000259" key="14">
    <source>
        <dbReference type="Pfam" id="PF17900"/>
    </source>
</evidence>
<dbReference type="Gene3D" id="1.10.390.10">
    <property type="entry name" value="Neutral Protease Domain 2"/>
    <property type="match status" value="1"/>
</dbReference>
<dbReference type="Pfam" id="PF17900">
    <property type="entry name" value="Peptidase_M1_N"/>
    <property type="match status" value="1"/>
</dbReference>
<dbReference type="Pfam" id="PF01433">
    <property type="entry name" value="Peptidase_M1"/>
    <property type="match status" value="1"/>
</dbReference>
<dbReference type="GO" id="GO:0008270">
    <property type="term" value="F:zinc ion binding"/>
    <property type="evidence" value="ECO:0007669"/>
    <property type="project" value="UniProtKB-UniRule"/>
</dbReference>
<dbReference type="InterPro" id="IPR042097">
    <property type="entry name" value="Aminopeptidase_N-like_N_sf"/>
</dbReference>
<dbReference type="InterPro" id="IPR024571">
    <property type="entry name" value="ERAP1-like_C_dom"/>
</dbReference>
<dbReference type="PANTHER" id="PTHR11533">
    <property type="entry name" value="PROTEASE M1 ZINC METALLOPROTEASE"/>
    <property type="match status" value="1"/>
</dbReference>
<dbReference type="Gene3D" id="2.60.40.1730">
    <property type="entry name" value="tricorn interacting facor f3 domain"/>
    <property type="match status" value="2"/>
</dbReference>
<dbReference type="Pfam" id="PF11838">
    <property type="entry name" value="ERAP1_C"/>
    <property type="match status" value="1"/>
</dbReference>
<evidence type="ECO:0000256" key="7">
    <source>
        <dbReference type="PIRSR" id="PIRSR634016-1"/>
    </source>
</evidence>
<dbReference type="GO" id="GO:0006508">
    <property type="term" value="P:proteolysis"/>
    <property type="evidence" value="ECO:0007669"/>
    <property type="project" value="UniProtKB-KW"/>
</dbReference>
<dbReference type="GO" id="GO:0005615">
    <property type="term" value="C:extracellular space"/>
    <property type="evidence" value="ECO:0007669"/>
    <property type="project" value="TreeGrafter"/>
</dbReference>
<dbReference type="GO" id="GO:0016020">
    <property type="term" value="C:membrane"/>
    <property type="evidence" value="ECO:0007669"/>
    <property type="project" value="TreeGrafter"/>
</dbReference>
<name>A0A4V5ZX62_STECR</name>
<dbReference type="InterPro" id="IPR050344">
    <property type="entry name" value="Peptidase_M1_aminopeptidases"/>
</dbReference>
<keyword evidence="2 10" id="KW-0645">Protease</keyword>
<keyword evidence="5 8" id="KW-0862">Zinc</keyword>
<dbReference type="Gene3D" id="1.25.50.20">
    <property type="match status" value="1"/>
</dbReference>